<comment type="caution">
    <text evidence="2">The sequence shown here is derived from an EMBL/GenBank/DDBJ whole genome shotgun (WGS) entry which is preliminary data.</text>
</comment>
<gene>
    <name evidence="2" type="ORF">HNR31_001825</name>
</gene>
<protein>
    <submittedName>
        <fullName evidence="2">Sporulation protein YpjB</fullName>
    </submittedName>
</protein>
<dbReference type="RefSeq" id="WP_181555916.1">
    <property type="nucleotide sequence ID" value="NZ_JACDUT010000005.1"/>
</dbReference>
<evidence type="ECO:0000313" key="3">
    <source>
        <dbReference type="Proteomes" id="UP000523087"/>
    </source>
</evidence>
<keyword evidence="1" id="KW-1133">Transmembrane helix</keyword>
<sequence length="261" mass="30588">MRRISLLFMIIICLFPIITYAASDQAGWEKLDQISDTALQLAKNERFEEAKEVLTYFSKEFLKLHAREQLKSADELRAITITHEGALKTLTASTLPTEERIDKVIQFRLVVDAIHSTHQPLWSEMKEPIMEAFQQLKQTVERGEQQAFETSLHQFLNQYEIIEPSVKIDVEPEWAKQVDIDLQRLQTPQFRQLSQDEQMKQLNDMEQHLQAVFDHVKKDEADSSLLWVMISTGSIIILTLTYVGWRKYRGEKEKNRTHEQE</sequence>
<proteinExistence type="predicted"/>
<dbReference type="InterPro" id="IPR014231">
    <property type="entry name" value="Spore_YpjB"/>
</dbReference>
<dbReference type="NCBIfam" id="TIGR02878">
    <property type="entry name" value="spore_ypjB"/>
    <property type="match status" value="1"/>
</dbReference>
<organism evidence="2 3">
    <name type="scientific">Thermaerobacillus caldiproteolyticus</name>
    <dbReference type="NCBI Taxonomy" id="247480"/>
    <lineage>
        <taxon>Bacteria</taxon>
        <taxon>Bacillati</taxon>
        <taxon>Bacillota</taxon>
        <taxon>Bacilli</taxon>
        <taxon>Bacillales</taxon>
        <taxon>Anoxybacillaceae</taxon>
        <taxon>Thermaerobacillus</taxon>
    </lineage>
</organism>
<evidence type="ECO:0000313" key="2">
    <source>
        <dbReference type="EMBL" id="MBA2875052.1"/>
    </source>
</evidence>
<keyword evidence="1" id="KW-0812">Transmembrane</keyword>
<dbReference type="EMBL" id="JACDUT010000005">
    <property type="protein sequence ID" value="MBA2875052.1"/>
    <property type="molecule type" value="Genomic_DNA"/>
</dbReference>
<feature type="transmembrane region" description="Helical" evidence="1">
    <location>
        <begin position="225"/>
        <end position="245"/>
    </location>
</feature>
<dbReference type="AlphaFoldDB" id="A0A7V9Z6M6"/>
<keyword evidence="3" id="KW-1185">Reference proteome</keyword>
<keyword evidence="1" id="KW-0472">Membrane</keyword>
<dbReference type="Pfam" id="PF09577">
    <property type="entry name" value="Spore_YpjB"/>
    <property type="match status" value="1"/>
</dbReference>
<accession>A0A7V9Z6M6</accession>
<name>A0A7V9Z6M6_9BACL</name>
<evidence type="ECO:0000256" key="1">
    <source>
        <dbReference type="SAM" id="Phobius"/>
    </source>
</evidence>
<dbReference type="Proteomes" id="UP000523087">
    <property type="component" value="Unassembled WGS sequence"/>
</dbReference>
<reference evidence="2 3" key="1">
    <citation type="submission" date="2020-07" db="EMBL/GenBank/DDBJ databases">
        <title>Genomic Encyclopedia of Type Strains, Phase IV (KMG-IV): sequencing the most valuable type-strain genomes for metagenomic binning, comparative biology and taxonomic classification.</title>
        <authorList>
            <person name="Goeker M."/>
        </authorList>
    </citation>
    <scope>NUCLEOTIDE SEQUENCE [LARGE SCALE GENOMIC DNA]</scope>
    <source>
        <strain evidence="2 3">DSM 15730</strain>
    </source>
</reference>